<dbReference type="KEGG" id="gba:J421_3132"/>
<dbReference type="HOGENOM" id="CLU_013016_0_3_0"/>
<evidence type="ECO:0000256" key="5">
    <source>
        <dbReference type="ARBA" id="ARBA00022692"/>
    </source>
</evidence>
<dbReference type="GO" id="GO:0022857">
    <property type="term" value="F:transmembrane transporter activity"/>
    <property type="evidence" value="ECO:0007669"/>
    <property type="project" value="InterPro"/>
</dbReference>
<evidence type="ECO:0000256" key="2">
    <source>
        <dbReference type="ARBA" id="ARBA00007935"/>
    </source>
</evidence>
<dbReference type="Pfam" id="PF01032">
    <property type="entry name" value="FecCD"/>
    <property type="match status" value="1"/>
</dbReference>
<evidence type="ECO:0000256" key="8">
    <source>
        <dbReference type="SAM" id="Phobius"/>
    </source>
</evidence>
<evidence type="ECO:0000313" key="10">
    <source>
        <dbReference type="Proteomes" id="UP000019151"/>
    </source>
</evidence>
<feature type="transmembrane region" description="Helical" evidence="8">
    <location>
        <begin position="110"/>
        <end position="130"/>
    </location>
</feature>
<dbReference type="FunCoup" id="W0RHT2">
    <property type="interactions" value="223"/>
</dbReference>
<keyword evidence="6 8" id="KW-1133">Transmembrane helix</keyword>
<keyword evidence="3" id="KW-0813">Transport</keyword>
<comment type="similarity">
    <text evidence="2">Belongs to the binding-protein-dependent transport system permease family. FecCD subfamily.</text>
</comment>
<dbReference type="PANTHER" id="PTHR30472:SF25">
    <property type="entry name" value="ABC TRANSPORTER PERMEASE PROTEIN MJ0876-RELATED"/>
    <property type="match status" value="1"/>
</dbReference>
<evidence type="ECO:0000313" key="9">
    <source>
        <dbReference type="EMBL" id="AHG90669.1"/>
    </source>
</evidence>
<dbReference type="OrthoDB" id="9782305at2"/>
<dbReference type="STRING" id="861299.J421_3132"/>
<evidence type="ECO:0000256" key="1">
    <source>
        <dbReference type="ARBA" id="ARBA00004651"/>
    </source>
</evidence>
<dbReference type="RefSeq" id="WP_158508810.1">
    <property type="nucleotide sequence ID" value="NZ_CP007128.1"/>
</dbReference>
<comment type="subcellular location">
    <subcellularLocation>
        <location evidence="1">Cell membrane</location>
        <topology evidence="1">Multi-pass membrane protein</topology>
    </subcellularLocation>
</comment>
<name>W0RHT2_9BACT</name>
<feature type="transmembrane region" description="Helical" evidence="8">
    <location>
        <begin position="57"/>
        <end position="74"/>
    </location>
</feature>
<dbReference type="Gene3D" id="1.10.3470.10">
    <property type="entry name" value="ABC transporter involved in vitamin B12 uptake, BtuC"/>
    <property type="match status" value="1"/>
</dbReference>
<feature type="transmembrane region" description="Helical" evidence="8">
    <location>
        <begin position="86"/>
        <end position="104"/>
    </location>
</feature>
<dbReference type="PATRIC" id="fig|861299.3.peg.3184"/>
<proteinExistence type="inferred from homology"/>
<dbReference type="Proteomes" id="UP000019151">
    <property type="component" value="Chromosome"/>
</dbReference>
<feature type="transmembrane region" description="Helical" evidence="8">
    <location>
        <begin position="142"/>
        <end position="167"/>
    </location>
</feature>
<evidence type="ECO:0000256" key="4">
    <source>
        <dbReference type="ARBA" id="ARBA00022475"/>
    </source>
</evidence>
<dbReference type="InterPro" id="IPR000522">
    <property type="entry name" value="ABC_transptr_permease_BtuC"/>
</dbReference>
<accession>W0RHT2</accession>
<keyword evidence="4" id="KW-1003">Cell membrane</keyword>
<protein>
    <submittedName>
        <fullName evidence="9">ABC-type transporter, integral membrane subunit</fullName>
    </submittedName>
</protein>
<gene>
    <name evidence="9" type="ORF">J421_3132</name>
</gene>
<sequence length="324" mass="31906">MRLRYWIAGAVALALLAIAGVALGAVTLPVGAVWAALRGAGDPTTLVIVRDLRLPRVALAALVGAGLGTSGAALQGALRNPLAEPYLLGVSGGAAVGAVIATGAGLSIAAALPIGAFGGAVAAAAAVLGVARAAGGIGDARLLVMAGVVVGAFANAAVMILLAAAPADTVRNALWWMMGSASDARWPAVRWLALYALVSGTVLVAGARDLDALALGADPAAALGVDVDRASRRVFVTATLLAAATVSAAGLVGFVGLVVPHLARACGARAHRPLLLAAGLFGAALLVGADVVARVAHPPVELPLGAVTAMIGVPFFLWRLRATR</sequence>
<dbReference type="eggNOG" id="COG0609">
    <property type="taxonomic scope" value="Bacteria"/>
</dbReference>
<reference evidence="9 10" key="1">
    <citation type="journal article" date="2014" name="Genome Announc.">
        <title>Genome Sequence and Methylome of Soil Bacterium Gemmatirosa kalamazoonensis KBS708T, a Member of the Rarely Cultivated Gemmatimonadetes Phylum.</title>
        <authorList>
            <person name="Debruyn J.M."/>
            <person name="Radosevich M."/>
            <person name="Wommack K.E."/>
            <person name="Polson S.W."/>
            <person name="Hauser L.J."/>
            <person name="Fawaz M.N."/>
            <person name="Korlach J."/>
            <person name="Tsai Y.C."/>
        </authorList>
    </citation>
    <scope>NUCLEOTIDE SEQUENCE [LARGE SCALE GENOMIC DNA]</scope>
    <source>
        <strain evidence="9 10">KBS708</strain>
    </source>
</reference>
<keyword evidence="7 8" id="KW-0472">Membrane</keyword>
<dbReference type="PANTHER" id="PTHR30472">
    <property type="entry name" value="FERRIC ENTEROBACTIN TRANSPORT SYSTEM PERMEASE PROTEIN"/>
    <property type="match status" value="1"/>
</dbReference>
<evidence type="ECO:0000256" key="7">
    <source>
        <dbReference type="ARBA" id="ARBA00023136"/>
    </source>
</evidence>
<organism evidence="9 10">
    <name type="scientific">Gemmatirosa kalamazoonensis</name>
    <dbReference type="NCBI Taxonomy" id="861299"/>
    <lineage>
        <taxon>Bacteria</taxon>
        <taxon>Pseudomonadati</taxon>
        <taxon>Gemmatimonadota</taxon>
        <taxon>Gemmatimonadia</taxon>
        <taxon>Gemmatimonadales</taxon>
        <taxon>Gemmatimonadaceae</taxon>
        <taxon>Gemmatirosa</taxon>
    </lineage>
</organism>
<dbReference type="AlphaFoldDB" id="W0RHT2"/>
<evidence type="ECO:0000256" key="6">
    <source>
        <dbReference type="ARBA" id="ARBA00022989"/>
    </source>
</evidence>
<dbReference type="CDD" id="cd06550">
    <property type="entry name" value="TM_ABC_iron-siderophores_like"/>
    <property type="match status" value="1"/>
</dbReference>
<feature type="transmembrane region" description="Helical" evidence="8">
    <location>
        <begin position="274"/>
        <end position="296"/>
    </location>
</feature>
<dbReference type="SUPFAM" id="SSF81345">
    <property type="entry name" value="ABC transporter involved in vitamin B12 uptake, BtuC"/>
    <property type="match status" value="1"/>
</dbReference>
<dbReference type="EMBL" id="CP007128">
    <property type="protein sequence ID" value="AHG90669.1"/>
    <property type="molecule type" value="Genomic_DNA"/>
</dbReference>
<keyword evidence="5 8" id="KW-0812">Transmembrane</keyword>
<dbReference type="GO" id="GO:0005886">
    <property type="term" value="C:plasma membrane"/>
    <property type="evidence" value="ECO:0007669"/>
    <property type="project" value="UniProtKB-SubCell"/>
</dbReference>
<evidence type="ECO:0000256" key="3">
    <source>
        <dbReference type="ARBA" id="ARBA00022448"/>
    </source>
</evidence>
<keyword evidence="10" id="KW-1185">Reference proteome</keyword>
<dbReference type="InterPro" id="IPR037294">
    <property type="entry name" value="ABC_BtuC-like"/>
</dbReference>
<feature type="transmembrane region" description="Helical" evidence="8">
    <location>
        <begin position="302"/>
        <end position="320"/>
    </location>
</feature>
<dbReference type="InParanoid" id="W0RHT2"/>
<feature type="transmembrane region" description="Helical" evidence="8">
    <location>
        <begin position="234"/>
        <end position="262"/>
    </location>
</feature>